<evidence type="ECO:0000256" key="3">
    <source>
        <dbReference type="ARBA" id="ARBA00022723"/>
    </source>
</evidence>
<dbReference type="InterPro" id="IPR006638">
    <property type="entry name" value="Elp3/MiaA/NifB-like_rSAM"/>
</dbReference>
<dbReference type="PANTHER" id="PTHR43409:SF7">
    <property type="entry name" value="BLL1977 PROTEIN"/>
    <property type="match status" value="1"/>
</dbReference>
<evidence type="ECO:0000256" key="4">
    <source>
        <dbReference type="ARBA" id="ARBA00023004"/>
    </source>
</evidence>
<dbReference type="GO" id="GO:0046872">
    <property type="term" value="F:metal ion binding"/>
    <property type="evidence" value="ECO:0007669"/>
    <property type="project" value="UniProtKB-KW"/>
</dbReference>
<sequence>MPPLTVIVSMPFMDARRPSIQAGLLAALARAQGFPVRTLHANLDFAARVGPETYDRLADHRDIMLGDWLFSLDAFGARAPDRDAALLKTVDDEEFRDLLTAIREREVPAYLDALMKALPWEEAAVVGFSCTFQQNAASFALARRLKARHPRLLTVFGGANFDGEMGLELVRSVECVDAAVIGEGDVAFPRLLAAVAEGTGLDEIPGLARRVRGEVVATPPAPLRRDMDALPPPDYDEYFEHAEELGLLARTSRREVWIPFEAARGCWWGERHHCTFCGLNGTSMAFRAKSPERLLAELAGQARRYRSFRFEAVDNILDMRYLEDLLPRLIASEADYDIFYEVKANLSRAHLRRLARAGVRYLQPGLESLSTNVLRLMRKGTTAAQNVNLLRWAQHYDIHVAWNILWGFPGESERDYAGQAALVPHLTHLRPPESAARIWLERFSPLAGGAFPLRFRRPDPSYAHVYPADVDLDKVAYFFEYAFLDALPDDAYAGLDRAVTAWAAAWSEGRPPELTYWSAPGFLQIHDGRNPDTEGTYTFHDHLAAIYLACSERPITAAAVAGRLGLPVEAVRAALEEFAGRGLVFLDGPRALALALPARHGR</sequence>
<dbReference type="InterPro" id="IPR058240">
    <property type="entry name" value="rSAM_sf"/>
</dbReference>
<dbReference type="Gene3D" id="3.40.50.280">
    <property type="entry name" value="Cobalamin-binding domain"/>
    <property type="match status" value="1"/>
</dbReference>
<evidence type="ECO:0000313" key="8">
    <source>
        <dbReference type="EMBL" id="SEH03267.1"/>
    </source>
</evidence>
<dbReference type="GO" id="GO:0031419">
    <property type="term" value="F:cobalamin binding"/>
    <property type="evidence" value="ECO:0007669"/>
    <property type="project" value="InterPro"/>
</dbReference>
<dbReference type="PANTHER" id="PTHR43409">
    <property type="entry name" value="ANAEROBIC MAGNESIUM-PROTOPORPHYRIN IX MONOMETHYL ESTER CYCLASE-RELATED"/>
    <property type="match status" value="1"/>
</dbReference>
<keyword evidence="2" id="KW-0949">S-adenosyl-L-methionine</keyword>
<dbReference type="GO" id="GO:0051536">
    <property type="term" value="F:iron-sulfur cluster binding"/>
    <property type="evidence" value="ECO:0007669"/>
    <property type="project" value="UniProtKB-KW"/>
</dbReference>
<comment type="cofactor">
    <cofactor evidence="1">
        <name>[4Fe-4S] cluster</name>
        <dbReference type="ChEBI" id="CHEBI:49883"/>
    </cofactor>
</comment>
<dbReference type="InterPro" id="IPR023404">
    <property type="entry name" value="rSAM_horseshoe"/>
</dbReference>
<organism evidence="8 9">
    <name type="scientific">Nonomuraea solani</name>
    <dbReference type="NCBI Taxonomy" id="1144553"/>
    <lineage>
        <taxon>Bacteria</taxon>
        <taxon>Bacillati</taxon>
        <taxon>Actinomycetota</taxon>
        <taxon>Actinomycetes</taxon>
        <taxon>Streptosporangiales</taxon>
        <taxon>Streptosporangiaceae</taxon>
        <taxon>Nonomuraea</taxon>
    </lineage>
</organism>
<dbReference type="InterPro" id="IPR023984">
    <property type="entry name" value="rSAM_ocin_1"/>
</dbReference>
<dbReference type="SFLD" id="SFLDF00324">
    <property type="entry name" value="bacteriocin_maturation"/>
    <property type="match status" value="1"/>
</dbReference>
<dbReference type="InterPro" id="IPR007197">
    <property type="entry name" value="rSAM"/>
</dbReference>
<evidence type="ECO:0000313" key="9">
    <source>
        <dbReference type="Proteomes" id="UP000236732"/>
    </source>
</evidence>
<keyword evidence="4" id="KW-0408">Iron</keyword>
<dbReference type="EMBL" id="FNVT01000034">
    <property type="protein sequence ID" value="SEH03267.1"/>
    <property type="molecule type" value="Genomic_DNA"/>
</dbReference>
<protein>
    <submittedName>
        <fullName evidence="8">Ribosomal peptide maturation radical SAM protein 1</fullName>
    </submittedName>
</protein>
<dbReference type="Proteomes" id="UP000236732">
    <property type="component" value="Unassembled WGS sequence"/>
</dbReference>
<evidence type="ECO:0000256" key="2">
    <source>
        <dbReference type="ARBA" id="ARBA00022691"/>
    </source>
</evidence>
<dbReference type="GO" id="GO:0005829">
    <property type="term" value="C:cytosol"/>
    <property type="evidence" value="ECO:0007669"/>
    <property type="project" value="TreeGrafter"/>
</dbReference>
<feature type="domain" description="Radical SAM core" evidence="7">
    <location>
        <begin position="250"/>
        <end position="485"/>
    </location>
</feature>
<keyword evidence="9" id="KW-1185">Reference proteome</keyword>
<proteinExistence type="predicted"/>
<dbReference type="GO" id="GO:0003824">
    <property type="term" value="F:catalytic activity"/>
    <property type="evidence" value="ECO:0007669"/>
    <property type="project" value="InterPro"/>
</dbReference>
<dbReference type="CDD" id="cd01335">
    <property type="entry name" value="Radical_SAM"/>
    <property type="match status" value="1"/>
</dbReference>
<evidence type="ECO:0000256" key="5">
    <source>
        <dbReference type="ARBA" id="ARBA00023014"/>
    </source>
</evidence>
<dbReference type="AlphaFoldDB" id="A0A1H6EZE9"/>
<dbReference type="PROSITE" id="PS51332">
    <property type="entry name" value="B12_BINDING"/>
    <property type="match status" value="1"/>
</dbReference>
<keyword evidence="5" id="KW-0411">Iron-sulfur</keyword>
<dbReference type="Gene3D" id="3.80.30.20">
    <property type="entry name" value="tm_1862 like domain"/>
    <property type="match status" value="1"/>
</dbReference>
<evidence type="ECO:0000256" key="1">
    <source>
        <dbReference type="ARBA" id="ARBA00001966"/>
    </source>
</evidence>
<accession>A0A1H6EZE9</accession>
<dbReference type="InterPro" id="IPR006158">
    <property type="entry name" value="Cobalamin-bd"/>
</dbReference>
<gene>
    <name evidence="8" type="ORF">SAMN05444920_13471</name>
</gene>
<dbReference type="InterPro" id="IPR051198">
    <property type="entry name" value="BchE-like"/>
</dbReference>
<dbReference type="SUPFAM" id="SSF102114">
    <property type="entry name" value="Radical SAM enzymes"/>
    <property type="match status" value="1"/>
</dbReference>
<keyword evidence="3" id="KW-0479">Metal-binding</keyword>
<dbReference type="SFLD" id="SFLDS00029">
    <property type="entry name" value="Radical_SAM"/>
    <property type="match status" value="1"/>
</dbReference>
<evidence type="ECO:0000259" key="7">
    <source>
        <dbReference type="PROSITE" id="PS51918"/>
    </source>
</evidence>
<dbReference type="CDD" id="cd02068">
    <property type="entry name" value="radical_SAM_B12_BD"/>
    <property type="match status" value="1"/>
</dbReference>
<dbReference type="SFLD" id="SFLDG01082">
    <property type="entry name" value="B12-binding_domain_containing"/>
    <property type="match status" value="1"/>
</dbReference>
<dbReference type="PROSITE" id="PS51918">
    <property type="entry name" value="RADICAL_SAM"/>
    <property type="match status" value="1"/>
</dbReference>
<evidence type="ECO:0000259" key="6">
    <source>
        <dbReference type="PROSITE" id="PS51332"/>
    </source>
</evidence>
<reference evidence="8 9" key="1">
    <citation type="submission" date="2016-10" db="EMBL/GenBank/DDBJ databases">
        <authorList>
            <person name="de Groot N.N."/>
        </authorList>
    </citation>
    <scope>NUCLEOTIDE SEQUENCE [LARGE SCALE GENOMIC DNA]</scope>
    <source>
        <strain evidence="8 9">CGMCC 4.7037</strain>
    </source>
</reference>
<feature type="domain" description="B12-binding" evidence="6">
    <location>
        <begin position="3"/>
        <end position="202"/>
    </location>
</feature>
<dbReference type="NCBIfam" id="TIGR03975">
    <property type="entry name" value="rSAM_ocin_1"/>
    <property type="match status" value="1"/>
</dbReference>
<dbReference type="Pfam" id="PF04055">
    <property type="entry name" value="Radical_SAM"/>
    <property type="match status" value="1"/>
</dbReference>
<dbReference type="RefSeq" id="WP_200824942.1">
    <property type="nucleotide sequence ID" value="NZ_FNVT01000034.1"/>
</dbReference>
<dbReference type="SMART" id="SM00729">
    <property type="entry name" value="Elp3"/>
    <property type="match status" value="1"/>
</dbReference>
<name>A0A1H6EZE9_9ACTN</name>